<dbReference type="Pfam" id="PF17158">
    <property type="entry name" value="MASE4"/>
    <property type="match status" value="1"/>
</dbReference>
<dbReference type="Gene3D" id="1.10.287.130">
    <property type="match status" value="1"/>
</dbReference>
<dbReference type="InterPro" id="IPR036890">
    <property type="entry name" value="HATPase_C_sf"/>
</dbReference>
<feature type="transmembrane region" description="Helical" evidence="5">
    <location>
        <begin position="171"/>
        <end position="190"/>
    </location>
</feature>
<feature type="modified residue" description="4-aspartylphosphate" evidence="4">
    <location>
        <position position="579"/>
    </location>
</feature>
<feature type="domain" description="Histidine kinase" evidence="6">
    <location>
        <begin position="298"/>
        <end position="509"/>
    </location>
</feature>
<dbReference type="InterPro" id="IPR036097">
    <property type="entry name" value="HisK_dim/P_sf"/>
</dbReference>
<dbReference type="Pfam" id="PF00072">
    <property type="entry name" value="Response_reg"/>
    <property type="match status" value="1"/>
</dbReference>
<keyword evidence="5" id="KW-0472">Membrane</keyword>
<keyword evidence="3 4" id="KW-0597">Phosphoprotein</keyword>
<evidence type="ECO:0000256" key="3">
    <source>
        <dbReference type="ARBA" id="ARBA00022553"/>
    </source>
</evidence>
<dbReference type="EC" id="2.7.13.3" evidence="2"/>
<dbReference type="InterPro" id="IPR001789">
    <property type="entry name" value="Sig_transdc_resp-reg_receiver"/>
</dbReference>
<dbReference type="PANTHER" id="PTHR43065:SF49">
    <property type="entry name" value="HISTIDINE KINASE"/>
    <property type="match status" value="1"/>
</dbReference>
<evidence type="ECO:0000256" key="1">
    <source>
        <dbReference type="ARBA" id="ARBA00000085"/>
    </source>
</evidence>
<feature type="transmembrane region" description="Helical" evidence="5">
    <location>
        <begin position="60"/>
        <end position="78"/>
    </location>
</feature>
<evidence type="ECO:0000256" key="4">
    <source>
        <dbReference type="PROSITE-ProRule" id="PRU00169"/>
    </source>
</evidence>
<dbReference type="SUPFAM" id="SSF52172">
    <property type="entry name" value="CheY-like"/>
    <property type="match status" value="1"/>
</dbReference>
<dbReference type="RefSeq" id="WP_322467215.1">
    <property type="nucleotide sequence ID" value="NZ_JAXOJX010000045.1"/>
</dbReference>
<feature type="transmembrane region" description="Helical" evidence="5">
    <location>
        <begin position="98"/>
        <end position="119"/>
    </location>
</feature>
<keyword evidence="5" id="KW-1133">Transmembrane helix</keyword>
<evidence type="ECO:0000313" key="8">
    <source>
        <dbReference type="EMBL" id="MDZ5459500.1"/>
    </source>
</evidence>
<dbReference type="Pfam" id="PF02518">
    <property type="entry name" value="HATPase_c"/>
    <property type="match status" value="1"/>
</dbReference>
<accession>A0ABU5IKT0</accession>
<evidence type="ECO:0000259" key="7">
    <source>
        <dbReference type="PROSITE" id="PS50110"/>
    </source>
</evidence>
<dbReference type="SMART" id="SM00448">
    <property type="entry name" value="REC"/>
    <property type="match status" value="1"/>
</dbReference>
<dbReference type="SUPFAM" id="SSF55874">
    <property type="entry name" value="ATPase domain of HSP90 chaperone/DNA topoisomerase II/histidine kinase"/>
    <property type="match status" value="1"/>
</dbReference>
<dbReference type="GO" id="GO:0005524">
    <property type="term" value="F:ATP binding"/>
    <property type="evidence" value="ECO:0007669"/>
    <property type="project" value="UniProtKB-KW"/>
</dbReference>
<keyword evidence="8" id="KW-0547">Nucleotide-binding</keyword>
<dbReference type="PANTHER" id="PTHR43065">
    <property type="entry name" value="SENSOR HISTIDINE KINASE"/>
    <property type="match status" value="1"/>
</dbReference>
<keyword evidence="9" id="KW-1185">Reference proteome</keyword>
<dbReference type="PRINTS" id="PR00344">
    <property type="entry name" value="BCTRLSENSOR"/>
</dbReference>
<comment type="caution">
    <text evidence="8">The sequence shown here is derived from an EMBL/GenBank/DDBJ whole genome shotgun (WGS) entry which is preliminary data.</text>
</comment>
<dbReference type="Gene3D" id="3.40.50.2300">
    <property type="match status" value="1"/>
</dbReference>
<feature type="domain" description="Response regulatory" evidence="7">
    <location>
        <begin position="529"/>
        <end position="639"/>
    </location>
</feature>
<dbReference type="InterPro" id="IPR033424">
    <property type="entry name" value="MASE4"/>
</dbReference>
<evidence type="ECO:0000256" key="5">
    <source>
        <dbReference type="SAM" id="Phobius"/>
    </source>
</evidence>
<dbReference type="InterPro" id="IPR003661">
    <property type="entry name" value="HisK_dim/P_dom"/>
</dbReference>
<dbReference type="InterPro" id="IPR005467">
    <property type="entry name" value="His_kinase_dom"/>
</dbReference>
<gene>
    <name evidence="8" type="ORF">SM757_23250</name>
</gene>
<dbReference type="InterPro" id="IPR004358">
    <property type="entry name" value="Sig_transdc_His_kin-like_C"/>
</dbReference>
<evidence type="ECO:0000256" key="2">
    <source>
        <dbReference type="ARBA" id="ARBA00012438"/>
    </source>
</evidence>
<dbReference type="SMART" id="SM00387">
    <property type="entry name" value="HATPase_c"/>
    <property type="match status" value="1"/>
</dbReference>
<evidence type="ECO:0000313" key="9">
    <source>
        <dbReference type="Proteomes" id="UP001293718"/>
    </source>
</evidence>
<keyword evidence="5" id="KW-0812">Transmembrane</keyword>
<dbReference type="EMBL" id="JAXOJX010000045">
    <property type="protein sequence ID" value="MDZ5459500.1"/>
    <property type="molecule type" value="Genomic_DNA"/>
</dbReference>
<dbReference type="Proteomes" id="UP001293718">
    <property type="component" value="Unassembled WGS sequence"/>
</dbReference>
<comment type="catalytic activity">
    <reaction evidence="1">
        <text>ATP + protein L-histidine = ADP + protein N-phospho-L-histidine.</text>
        <dbReference type="EC" id="2.7.13.3"/>
    </reaction>
</comment>
<sequence length="639" mass="68398">MLLLTIAVLGLAALMLPFAAHPFAPLPHISGMYGTATAIIDLATFWLLASAPRQPRSHAIIAAAYLFGALMAMAHVLTYPGAVLDDRAVVGSPHAVSLLFIAWRAGFAGFVLWAVLASSRDQMAARSKTSSLPSVLAVLSAVAFFFASQLTDAAALATVSGREMFSALSRQGSYAAAVLAVAAVLMIWRLRLWSRSIFVWLVFVLVAEATAVWLSTFSGGRYTLAWYATRVEGVIANAVVLVLLARHFRNLQMDLASTVAMLQLRTEGLQAEIHRRESAEVKLAQAKKLEAVGQLGAGLAHDLNNILQVVIARLALLQRRAGSAVDADVEVIRRNVRKAEALTRQLTLLSGRRHHNARPLDLTEIFLSIAEGLRALLAKRHELLIDVEPGLPHIAVDALELEIALTNLVTNARDAMPEGGQVAIGVRQVPRPDGTVSIDIQVRDTGYGMTAELRERAFEPFFTTKEPGKGTGLGLPQVHGFVSASGGSVSVESEPDRGTAVTMSFPIHAEPTNHDLSPRAAHPLRTGQVVLLVDDNDDVREASAQLLRASGCIVRQTSDASVALALLHDGFRPGLLISDIVMPGGLDGVELAHRARAVQPDLVILLVTGYSDAADTAKARGFPVMRKPYDLASLARALS</sequence>
<feature type="transmembrane region" description="Helical" evidence="5">
    <location>
        <begin position="197"/>
        <end position="218"/>
    </location>
</feature>
<proteinExistence type="predicted"/>
<dbReference type="PROSITE" id="PS50110">
    <property type="entry name" value="RESPONSE_REGULATORY"/>
    <property type="match status" value="1"/>
</dbReference>
<name>A0ABU5IKT0_9BURK</name>
<dbReference type="PROSITE" id="PS50109">
    <property type="entry name" value="HIS_KIN"/>
    <property type="match status" value="1"/>
</dbReference>
<dbReference type="InterPro" id="IPR003594">
    <property type="entry name" value="HATPase_dom"/>
</dbReference>
<feature type="transmembrane region" description="Helical" evidence="5">
    <location>
        <begin position="131"/>
        <end position="151"/>
    </location>
</feature>
<protein>
    <recommendedName>
        <fullName evidence="2">histidine kinase</fullName>
        <ecNumber evidence="2">2.7.13.3</ecNumber>
    </recommendedName>
</protein>
<feature type="transmembrane region" description="Helical" evidence="5">
    <location>
        <begin position="29"/>
        <end position="48"/>
    </location>
</feature>
<dbReference type="InterPro" id="IPR011006">
    <property type="entry name" value="CheY-like_superfamily"/>
</dbReference>
<keyword evidence="8" id="KW-0067">ATP-binding</keyword>
<dbReference type="CDD" id="cd00082">
    <property type="entry name" value="HisKA"/>
    <property type="match status" value="1"/>
</dbReference>
<evidence type="ECO:0000259" key="6">
    <source>
        <dbReference type="PROSITE" id="PS50109"/>
    </source>
</evidence>
<organism evidence="8 9">
    <name type="scientific">Azohydromonas lata</name>
    <dbReference type="NCBI Taxonomy" id="45677"/>
    <lineage>
        <taxon>Bacteria</taxon>
        <taxon>Pseudomonadati</taxon>
        <taxon>Pseudomonadota</taxon>
        <taxon>Betaproteobacteria</taxon>
        <taxon>Burkholderiales</taxon>
        <taxon>Sphaerotilaceae</taxon>
        <taxon>Azohydromonas</taxon>
    </lineage>
</organism>
<dbReference type="Gene3D" id="3.30.565.10">
    <property type="entry name" value="Histidine kinase-like ATPase, C-terminal domain"/>
    <property type="match status" value="1"/>
</dbReference>
<reference evidence="8 9" key="1">
    <citation type="submission" date="2023-11" db="EMBL/GenBank/DDBJ databases">
        <title>Draft genome of Azohydromonas lata strain H1 (DSM1123), a polyhydroxyalkanoate producer.</title>
        <authorList>
            <person name="Traversa D."/>
            <person name="D'Addabbo P."/>
            <person name="Pazzani C."/>
            <person name="Manzari C."/>
            <person name="Chiara M."/>
            <person name="Scrascia M."/>
        </authorList>
    </citation>
    <scope>NUCLEOTIDE SEQUENCE [LARGE SCALE GENOMIC DNA]</scope>
    <source>
        <strain evidence="8 9">H1</strain>
    </source>
</reference>
<dbReference type="SUPFAM" id="SSF47384">
    <property type="entry name" value="Homodimeric domain of signal transducing histidine kinase"/>
    <property type="match status" value="1"/>
</dbReference>